<organism evidence="1">
    <name type="scientific">Sesamum angustifolium</name>
    <dbReference type="NCBI Taxonomy" id="2727405"/>
    <lineage>
        <taxon>Eukaryota</taxon>
        <taxon>Viridiplantae</taxon>
        <taxon>Streptophyta</taxon>
        <taxon>Embryophyta</taxon>
        <taxon>Tracheophyta</taxon>
        <taxon>Spermatophyta</taxon>
        <taxon>Magnoliopsida</taxon>
        <taxon>eudicotyledons</taxon>
        <taxon>Gunneridae</taxon>
        <taxon>Pentapetalae</taxon>
        <taxon>asterids</taxon>
        <taxon>lamiids</taxon>
        <taxon>Lamiales</taxon>
        <taxon>Pedaliaceae</taxon>
        <taxon>Sesamum</taxon>
    </lineage>
</organism>
<evidence type="ECO:0000313" key="1">
    <source>
        <dbReference type="EMBL" id="KAL0288526.1"/>
    </source>
</evidence>
<name>A0AAW2J1R9_9LAMI</name>
<proteinExistence type="predicted"/>
<comment type="caution">
    <text evidence="1">The sequence shown here is derived from an EMBL/GenBank/DDBJ whole genome shotgun (WGS) entry which is preliminary data.</text>
</comment>
<accession>A0AAW2J1R9</accession>
<gene>
    <name evidence="1" type="ORF">Sangu_2654800</name>
</gene>
<dbReference type="EMBL" id="JACGWK010001442">
    <property type="protein sequence ID" value="KAL0288526.1"/>
    <property type="molecule type" value="Genomic_DNA"/>
</dbReference>
<sequence>MLAQKRGRLQGRMLDQGQDRVRVVQDRKRARLLDHGPGLELGQEATMGEGLVRDWKRN</sequence>
<dbReference type="AlphaFoldDB" id="A0AAW2J1R9"/>
<reference evidence="1" key="1">
    <citation type="submission" date="2020-06" db="EMBL/GenBank/DDBJ databases">
        <authorList>
            <person name="Li T."/>
            <person name="Hu X."/>
            <person name="Zhang T."/>
            <person name="Song X."/>
            <person name="Zhang H."/>
            <person name="Dai N."/>
            <person name="Sheng W."/>
            <person name="Hou X."/>
            <person name="Wei L."/>
        </authorList>
    </citation>
    <scope>NUCLEOTIDE SEQUENCE</scope>
    <source>
        <strain evidence="1">G01</strain>
        <tissue evidence="1">Leaf</tissue>
    </source>
</reference>
<reference evidence="1" key="2">
    <citation type="journal article" date="2024" name="Plant">
        <title>Genomic evolution and insights into agronomic trait innovations of Sesamum species.</title>
        <authorList>
            <person name="Miao H."/>
            <person name="Wang L."/>
            <person name="Qu L."/>
            <person name="Liu H."/>
            <person name="Sun Y."/>
            <person name="Le M."/>
            <person name="Wang Q."/>
            <person name="Wei S."/>
            <person name="Zheng Y."/>
            <person name="Lin W."/>
            <person name="Duan Y."/>
            <person name="Cao H."/>
            <person name="Xiong S."/>
            <person name="Wang X."/>
            <person name="Wei L."/>
            <person name="Li C."/>
            <person name="Ma Q."/>
            <person name="Ju M."/>
            <person name="Zhao R."/>
            <person name="Li G."/>
            <person name="Mu C."/>
            <person name="Tian Q."/>
            <person name="Mei H."/>
            <person name="Zhang T."/>
            <person name="Gao T."/>
            <person name="Zhang H."/>
        </authorList>
    </citation>
    <scope>NUCLEOTIDE SEQUENCE</scope>
    <source>
        <strain evidence="1">G01</strain>
    </source>
</reference>
<protein>
    <submittedName>
        <fullName evidence="1">Uncharacterized protein</fullName>
    </submittedName>
</protein>